<reference evidence="1 2" key="1">
    <citation type="submission" date="2015-06" db="EMBL/GenBank/DDBJ databases">
        <title>Draft genome of the ant-associated black yeast Phialophora attae CBS 131958.</title>
        <authorList>
            <person name="Moreno L.F."/>
            <person name="Stielow B.J."/>
            <person name="de Hoog S."/>
            <person name="Vicente V.A."/>
            <person name="Weiss V.A."/>
            <person name="de Vries M."/>
            <person name="Cruz L.M."/>
            <person name="Souza E.M."/>
        </authorList>
    </citation>
    <scope>NUCLEOTIDE SEQUENCE [LARGE SCALE GENOMIC DNA]</scope>
    <source>
        <strain evidence="1 2">CBS 131958</strain>
    </source>
</reference>
<dbReference type="VEuPathDB" id="FungiDB:AB675_3284"/>
<evidence type="ECO:0000313" key="2">
    <source>
        <dbReference type="Proteomes" id="UP000038010"/>
    </source>
</evidence>
<evidence type="ECO:0000313" key="1">
    <source>
        <dbReference type="EMBL" id="KPI39655.1"/>
    </source>
</evidence>
<keyword evidence="2" id="KW-1185">Reference proteome</keyword>
<dbReference type="AlphaFoldDB" id="A0A0N1H3T7"/>
<sequence length="162" mass="17592">MLGASSDWRRVVDSAGGKDVQLQAVDGSYHLAANYGDDRAHIEVALAEVCAFYAKGSQKGSYPAIKILVFTMTQRRLPAWNPTLKNHLQFPTIADIIGASVIRSRRPTFLETVKPPTISTTPAINIDIEITAIDTTITSTDLDVSAIDTTAHPIDFDFSSNT</sequence>
<accession>A0A0N1H3T7</accession>
<dbReference type="EMBL" id="LFJN01000014">
    <property type="protein sequence ID" value="KPI39655.1"/>
    <property type="molecule type" value="Genomic_DNA"/>
</dbReference>
<dbReference type="Proteomes" id="UP000038010">
    <property type="component" value="Unassembled WGS sequence"/>
</dbReference>
<organism evidence="1 2">
    <name type="scientific">Cyphellophora attinorum</name>
    <dbReference type="NCBI Taxonomy" id="1664694"/>
    <lineage>
        <taxon>Eukaryota</taxon>
        <taxon>Fungi</taxon>
        <taxon>Dikarya</taxon>
        <taxon>Ascomycota</taxon>
        <taxon>Pezizomycotina</taxon>
        <taxon>Eurotiomycetes</taxon>
        <taxon>Chaetothyriomycetidae</taxon>
        <taxon>Chaetothyriales</taxon>
        <taxon>Cyphellophoraceae</taxon>
        <taxon>Cyphellophora</taxon>
    </lineage>
</organism>
<gene>
    <name evidence="1" type="ORF">AB675_3284</name>
</gene>
<proteinExistence type="predicted"/>
<name>A0A0N1H3T7_9EURO</name>
<comment type="caution">
    <text evidence="1">The sequence shown here is derived from an EMBL/GenBank/DDBJ whole genome shotgun (WGS) entry which is preliminary data.</text>
</comment>
<dbReference type="RefSeq" id="XP_017999618.1">
    <property type="nucleotide sequence ID" value="XM_018143320.1"/>
</dbReference>
<protein>
    <submittedName>
        <fullName evidence="1">Uncharacterized protein</fullName>
    </submittedName>
</protein>
<dbReference type="GeneID" id="28735200"/>